<gene>
    <name evidence="1" type="ORF">MMAB1_1103</name>
</gene>
<evidence type="ECO:0000313" key="2">
    <source>
        <dbReference type="Proteomes" id="UP000069850"/>
    </source>
</evidence>
<name>A0A0X3BJI8_9EURY</name>
<accession>A0A0X3BJI8</accession>
<evidence type="ECO:0000313" key="1">
    <source>
        <dbReference type="EMBL" id="CVK32316.1"/>
    </source>
</evidence>
<protein>
    <submittedName>
        <fullName evidence="1">Uncharacterized protein</fullName>
    </submittedName>
</protein>
<organism evidence="1 2">
    <name type="scientific">Methanoculleus bourgensis</name>
    <dbReference type="NCBI Taxonomy" id="83986"/>
    <lineage>
        <taxon>Archaea</taxon>
        <taxon>Methanobacteriati</taxon>
        <taxon>Methanobacteriota</taxon>
        <taxon>Stenosarchaea group</taxon>
        <taxon>Methanomicrobia</taxon>
        <taxon>Methanomicrobiales</taxon>
        <taxon>Methanomicrobiaceae</taxon>
        <taxon>Methanoculleus</taxon>
    </lineage>
</organism>
<dbReference type="AlphaFoldDB" id="A0A0X3BJI8"/>
<dbReference type="KEGG" id="mema:MMAB1_1103"/>
<sequence>MSNLRGLLICFELIVLRGEYNLVWSAYLWSKLISVVKHRELSNDVFATVFWATRNWGDFLGKFREVRQSSRADPSLLCPYPFPGGEGR</sequence>
<proteinExistence type="predicted"/>
<dbReference type="Proteomes" id="UP000069850">
    <property type="component" value="Chromosome 1"/>
</dbReference>
<dbReference type="EMBL" id="LT158599">
    <property type="protein sequence ID" value="CVK32316.1"/>
    <property type="molecule type" value="Genomic_DNA"/>
</dbReference>
<reference evidence="1 2" key="1">
    <citation type="submission" date="2016-01" db="EMBL/GenBank/DDBJ databases">
        <authorList>
            <person name="Manzoor S."/>
        </authorList>
    </citation>
    <scope>NUCLEOTIDE SEQUENCE [LARGE SCALE GENOMIC DNA]</scope>
    <source>
        <strain evidence="1">Methanoculleus sp MAB1</strain>
    </source>
</reference>